<evidence type="ECO:0000313" key="2">
    <source>
        <dbReference type="EMBL" id="TCS43729.1"/>
    </source>
</evidence>
<gene>
    <name evidence="2" type="ORF">BCF53_10171</name>
</gene>
<keyword evidence="3" id="KW-1185">Reference proteome</keyword>
<dbReference type="Pfam" id="PF13673">
    <property type="entry name" value="Acetyltransf_10"/>
    <property type="match status" value="1"/>
</dbReference>
<proteinExistence type="predicted"/>
<dbReference type="EMBL" id="SLZR01000001">
    <property type="protein sequence ID" value="TCS43729.1"/>
    <property type="molecule type" value="Genomic_DNA"/>
</dbReference>
<sequence>MNQINIRTYQNSDASPLWQLKFNTIRRINSRDYQPDQVQAWAPEHISAELWQKRADAMAPFIAEINGEIVGFADLQADGYIDHFFCHAEHQGQGVGKALMDHIFTAGKEAGIARLYANVSITARPFFEHFGFRVLKQQQAEINGRVLTNFLMEHHIG</sequence>
<dbReference type="Gene3D" id="3.40.630.30">
    <property type="match status" value="1"/>
</dbReference>
<dbReference type="InterPro" id="IPR016181">
    <property type="entry name" value="Acyl_CoA_acyltransferase"/>
</dbReference>
<feature type="domain" description="N-acetyltransferase" evidence="1">
    <location>
        <begin position="4"/>
        <end position="157"/>
    </location>
</feature>
<protein>
    <submittedName>
        <fullName evidence="2">Putative acetyltransferase</fullName>
    </submittedName>
</protein>
<keyword evidence="2" id="KW-0808">Transferase</keyword>
<dbReference type="Proteomes" id="UP000295793">
    <property type="component" value="Unassembled WGS sequence"/>
</dbReference>
<dbReference type="RefSeq" id="WP_243645741.1">
    <property type="nucleotide sequence ID" value="NZ_SLZR01000001.1"/>
</dbReference>
<reference evidence="2 3" key="1">
    <citation type="submission" date="2019-03" db="EMBL/GenBank/DDBJ databases">
        <title>Genomic Encyclopedia of Archaeal and Bacterial Type Strains, Phase II (KMG-II): from individual species to whole genera.</title>
        <authorList>
            <person name="Goeker M."/>
        </authorList>
    </citation>
    <scope>NUCLEOTIDE SEQUENCE [LARGE SCALE GENOMIC DNA]</scope>
    <source>
        <strain evidence="2 3">DSM 15388</strain>
    </source>
</reference>
<organism evidence="2 3">
    <name type="scientific">Reinekea marinisedimentorum</name>
    <dbReference type="NCBI Taxonomy" id="230495"/>
    <lineage>
        <taxon>Bacteria</taxon>
        <taxon>Pseudomonadati</taxon>
        <taxon>Pseudomonadota</taxon>
        <taxon>Gammaproteobacteria</taxon>
        <taxon>Oceanospirillales</taxon>
        <taxon>Saccharospirillaceae</taxon>
        <taxon>Reinekea</taxon>
    </lineage>
</organism>
<dbReference type="CDD" id="cd04301">
    <property type="entry name" value="NAT_SF"/>
    <property type="match status" value="1"/>
</dbReference>
<dbReference type="GO" id="GO:0016747">
    <property type="term" value="F:acyltransferase activity, transferring groups other than amino-acyl groups"/>
    <property type="evidence" value="ECO:0007669"/>
    <property type="project" value="InterPro"/>
</dbReference>
<dbReference type="InterPro" id="IPR052564">
    <property type="entry name" value="N-acetyltrans/Recomb-assoc"/>
</dbReference>
<accession>A0A4R3IAW2</accession>
<dbReference type="SUPFAM" id="SSF55729">
    <property type="entry name" value="Acyl-CoA N-acyltransferases (Nat)"/>
    <property type="match status" value="1"/>
</dbReference>
<evidence type="ECO:0000313" key="3">
    <source>
        <dbReference type="Proteomes" id="UP000295793"/>
    </source>
</evidence>
<dbReference type="AlphaFoldDB" id="A0A4R3IAW2"/>
<evidence type="ECO:0000259" key="1">
    <source>
        <dbReference type="PROSITE" id="PS51186"/>
    </source>
</evidence>
<dbReference type="PANTHER" id="PTHR43451">
    <property type="entry name" value="ACETYLTRANSFERASE (GNAT) FAMILY PROTEIN"/>
    <property type="match status" value="1"/>
</dbReference>
<dbReference type="PROSITE" id="PS51186">
    <property type="entry name" value="GNAT"/>
    <property type="match status" value="1"/>
</dbReference>
<comment type="caution">
    <text evidence="2">The sequence shown here is derived from an EMBL/GenBank/DDBJ whole genome shotgun (WGS) entry which is preliminary data.</text>
</comment>
<dbReference type="PANTHER" id="PTHR43451:SF1">
    <property type="entry name" value="ACETYLTRANSFERASE"/>
    <property type="match status" value="1"/>
</dbReference>
<name>A0A4R3IAW2_9GAMM</name>
<dbReference type="InterPro" id="IPR000182">
    <property type="entry name" value="GNAT_dom"/>
</dbReference>